<keyword evidence="5" id="KW-1185">Reference proteome</keyword>
<feature type="domain" description="Purple acid phosphatase C-terminal" evidence="2">
    <location>
        <begin position="449"/>
        <end position="508"/>
    </location>
</feature>
<feature type="domain" description="Purple acid phosphatase N-terminal" evidence="3">
    <location>
        <begin position="40"/>
        <end position="145"/>
    </location>
</feature>
<evidence type="ECO:0000313" key="4">
    <source>
        <dbReference type="EMBL" id="KAG7388088.1"/>
    </source>
</evidence>
<feature type="domain" description="Calcineurin-like phosphoesterase" evidence="1">
    <location>
        <begin position="207"/>
        <end position="429"/>
    </location>
</feature>
<evidence type="ECO:0000259" key="3">
    <source>
        <dbReference type="Pfam" id="PF16656"/>
    </source>
</evidence>
<dbReference type="PANTHER" id="PTHR45778">
    <property type="entry name" value="PURPLE ACID PHOSPHATASE-RELATED"/>
    <property type="match status" value="1"/>
</dbReference>
<proteinExistence type="predicted"/>
<dbReference type="Pfam" id="PF16656">
    <property type="entry name" value="Pur_ac_phosph_N"/>
    <property type="match status" value="1"/>
</dbReference>
<dbReference type="PANTHER" id="PTHR45778:SF7">
    <property type="entry name" value="PURPLE ACID PHOSPHATASE"/>
    <property type="match status" value="1"/>
</dbReference>
<dbReference type="GO" id="GO:0046872">
    <property type="term" value="F:metal ion binding"/>
    <property type="evidence" value="ECO:0007669"/>
    <property type="project" value="InterPro"/>
</dbReference>
<gene>
    <name evidence="4" type="ORF">PHYBOEH_008013</name>
</gene>
<dbReference type="GO" id="GO:0003993">
    <property type="term" value="F:acid phosphatase activity"/>
    <property type="evidence" value="ECO:0007669"/>
    <property type="project" value="InterPro"/>
</dbReference>
<dbReference type="EMBL" id="JAGDFL010000455">
    <property type="protein sequence ID" value="KAG7388088.1"/>
    <property type="molecule type" value="Genomic_DNA"/>
</dbReference>
<dbReference type="InterPro" id="IPR015914">
    <property type="entry name" value="PAPs_N"/>
</dbReference>
<organism evidence="4 5">
    <name type="scientific">Phytophthora boehmeriae</name>
    <dbReference type="NCBI Taxonomy" id="109152"/>
    <lineage>
        <taxon>Eukaryota</taxon>
        <taxon>Sar</taxon>
        <taxon>Stramenopiles</taxon>
        <taxon>Oomycota</taxon>
        <taxon>Peronosporomycetes</taxon>
        <taxon>Peronosporales</taxon>
        <taxon>Peronosporaceae</taxon>
        <taxon>Phytophthora</taxon>
    </lineage>
</organism>
<accession>A0A8T1W5Z4</accession>
<dbReference type="InterPro" id="IPR025733">
    <property type="entry name" value="PAPs_C"/>
</dbReference>
<dbReference type="Pfam" id="PF00149">
    <property type="entry name" value="Metallophos"/>
    <property type="match status" value="1"/>
</dbReference>
<dbReference type="Pfam" id="PF14008">
    <property type="entry name" value="Metallophos_C"/>
    <property type="match status" value="1"/>
</dbReference>
<evidence type="ECO:0000259" key="1">
    <source>
        <dbReference type="Pfam" id="PF00149"/>
    </source>
</evidence>
<name>A0A8T1W5Z4_9STRA</name>
<dbReference type="InterPro" id="IPR004843">
    <property type="entry name" value="Calcineurin-like_PHP"/>
</dbReference>
<comment type="caution">
    <text evidence="4">The sequence shown here is derived from an EMBL/GenBank/DDBJ whole genome shotgun (WGS) entry which is preliminary data.</text>
</comment>
<evidence type="ECO:0000313" key="5">
    <source>
        <dbReference type="Proteomes" id="UP000693981"/>
    </source>
</evidence>
<protein>
    <recommendedName>
        <fullName evidence="6">Purple acid phosphatase</fullName>
    </recommendedName>
</protein>
<dbReference type="AlphaFoldDB" id="A0A8T1W5Z4"/>
<dbReference type="CDD" id="cd00839">
    <property type="entry name" value="MPP_PAPs"/>
    <property type="match status" value="1"/>
</dbReference>
<dbReference type="Proteomes" id="UP000693981">
    <property type="component" value="Unassembled WGS sequence"/>
</dbReference>
<dbReference type="OrthoDB" id="45007at2759"/>
<dbReference type="InterPro" id="IPR041792">
    <property type="entry name" value="MPP_PAP"/>
</dbReference>
<evidence type="ECO:0000259" key="2">
    <source>
        <dbReference type="Pfam" id="PF14008"/>
    </source>
</evidence>
<evidence type="ECO:0008006" key="6">
    <source>
        <dbReference type="Google" id="ProtNLM"/>
    </source>
</evidence>
<reference evidence="4" key="1">
    <citation type="submission" date="2021-02" db="EMBL/GenBank/DDBJ databases">
        <authorList>
            <person name="Palmer J.M."/>
        </authorList>
    </citation>
    <scope>NUCLEOTIDE SEQUENCE</scope>
    <source>
        <strain evidence="4">SCRP23</strain>
    </source>
</reference>
<sequence length="521" mass="58626">MRASYQFRYVRKVESVDGRPTFVVLGESPYVEMERGHTEPLQVRLALTENKGEMRVMWVTGRVVGPSVQFGMAASGVLERRAEATTVTYDADDMCTARATTRSSVFFRHPGYIHDAVMTDLIPGEEYVYRVGSATGVRSPTLEFKFPVALGNDAESRRPQSFFVFGDLGTGVLKKPTDELDFDYRSPERHFTALDMVSRLASWDDKRMVMQRILQDLDETSRDSTNPDAPEYAALIHIGDVAYAKGNAYVWDQFGALVQPVASRLPYMVGVGNHEYDYTANGTGHDLSGSDAALSNGWHPIGANFANDSHGECGVPFAHRFHMPEGEGISANPPFWYSFRVGLTHHVILSSEHRCSSGAPMREWFEQELSERVDRDVTPWLIVHLHRPLYCSESYEDDHAVAKLLQGCLEDLLATSRVDLVFSGHYHAYERTCPVFRGECWEEDGRVGAPVHIMIGSGGAELDDAAYLSATWTRSRQQEYGHGRLHIYNASHARFEFLRARDRVVSDSVWIESNHNWDVVV</sequence>